<organism evidence="1 2">
    <name type="scientific">Blastomyces percursus</name>
    <dbReference type="NCBI Taxonomy" id="1658174"/>
    <lineage>
        <taxon>Eukaryota</taxon>
        <taxon>Fungi</taxon>
        <taxon>Dikarya</taxon>
        <taxon>Ascomycota</taxon>
        <taxon>Pezizomycotina</taxon>
        <taxon>Eurotiomycetes</taxon>
        <taxon>Eurotiomycetidae</taxon>
        <taxon>Onygenales</taxon>
        <taxon>Ajellomycetaceae</taxon>
        <taxon>Blastomyces</taxon>
    </lineage>
</organism>
<dbReference type="STRING" id="1658174.A0A1J9Q1V5"/>
<dbReference type="Proteomes" id="UP000242791">
    <property type="component" value="Unassembled WGS sequence"/>
</dbReference>
<proteinExistence type="predicted"/>
<keyword evidence="2" id="KW-1185">Reference proteome</keyword>
<accession>A0A1J9Q1V5</accession>
<gene>
    <name evidence="1" type="ORF">ACJ73_06137</name>
</gene>
<dbReference type="VEuPathDB" id="FungiDB:ACJ73_06137"/>
<evidence type="ECO:0000313" key="1">
    <source>
        <dbReference type="EMBL" id="OJD22512.1"/>
    </source>
</evidence>
<sequence>MPVTLDGNEDIDLSDKNLEQQLREAFVEFENKCLLGHLGRLSSLRVACLVRDHRCCVISRKFDFKEAATRIQKNSYGARDDRAFLKDDPQVFETLEVAHTQSREAAITILNMFDSGFAHVIEGHGMEQLFNAISLTPTLQNLFEGFQIFFEPVSTQLPHVYTIG</sequence>
<name>A0A1J9Q1V5_9EURO</name>
<dbReference type="EMBL" id="LGTZ01001036">
    <property type="protein sequence ID" value="OJD22512.1"/>
    <property type="molecule type" value="Genomic_DNA"/>
</dbReference>
<protein>
    <submittedName>
        <fullName evidence="1">Uncharacterized protein</fullName>
    </submittedName>
</protein>
<evidence type="ECO:0000313" key="2">
    <source>
        <dbReference type="Proteomes" id="UP000242791"/>
    </source>
</evidence>
<reference evidence="1 2" key="1">
    <citation type="submission" date="2015-08" db="EMBL/GenBank/DDBJ databases">
        <title>Emmonsia species relationships and genome sequence.</title>
        <authorList>
            <person name="Cuomo C.A."/>
            <person name="Schwartz I.S."/>
            <person name="Kenyon C."/>
            <person name="De Hoog G.S."/>
            <person name="Govender N.P."/>
            <person name="Botha A."/>
            <person name="Moreno L."/>
            <person name="De Vries M."/>
            <person name="Munoz J.F."/>
            <person name="Stielow J.B."/>
        </authorList>
    </citation>
    <scope>NUCLEOTIDE SEQUENCE [LARGE SCALE GENOMIC DNA]</scope>
    <source>
        <strain evidence="1 2">EI222</strain>
    </source>
</reference>
<dbReference type="OrthoDB" id="2104739at2759"/>
<dbReference type="AlphaFoldDB" id="A0A1J9Q1V5"/>
<comment type="caution">
    <text evidence="1">The sequence shown here is derived from an EMBL/GenBank/DDBJ whole genome shotgun (WGS) entry which is preliminary data.</text>
</comment>